<gene>
    <name evidence="1" type="ORF">PFY12_05175</name>
</gene>
<evidence type="ECO:0000313" key="1">
    <source>
        <dbReference type="EMBL" id="WBV61514.1"/>
    </source>
</evidence>
<dbReference type="Proteomes" id="UP001210978">
    <property type="component" value="Chromosome"/>
</dbReference>
<accession>A0ABY7QQN4</accession>
<evidence type="ECO:0000313" key="2">
    <source>
        <dbReference type="Proteomes" id="UP001210978"/>
    </source>
</evidence>
<sequence length="124" mass="14686">MKTRILILGFLLVFKLNFGQQWSEWRTFTGMDCNSNVAYQVKMVELFDLNYQVHLYFRVRNDNSKTISYTFALLDGRGKTHFEDWHQTNPGETTEFVHKMNGKYIKTFRINNAVFTSTKQPVCQ</sequence>
<protein>
    <submittedName>
        <fullName evidence="1">Uncharacterized protein</fullName>
    </submittedName>
</protein>
<dbReference type="EMBL" id="CP115859">
    <property type="protein sequence ID" value="WBV61514.1"/>
    <property type="molecule type" value="Genomic_DNA"/>
</dbReference>
<reference evidence="1 2" key="1">
    <citation type="submission" date="2023-01" db="EMBL/GenBank/DDBJ databases">
        <title>Complete genome of Chryseobacterium camelliae VAN22-5A.</title>
        <authorList>
            <person name="Zong G."/>
            <person name="Cao G."/>
        </authorList>
    </citation>
    <scope>NUCLEOTIDE SEQUENCE [LARGE SCALE GENOMIC DNA]</scope>
    <source>
        <strain evidence="1 2">VAN22-5A</strain>
    </source>
</reference>
<proteinExistence type="predicted"/>
<dbReference type="RefSeq" id="WP_271149797.1">
    <property type="nucleotide sequence ID" value="NZ_CP115859.1"/>
</dbReference>
<organism evidence="1 2">
    <name type="scientific">Chryseobacterium camelliae</name>
    <dbReference type="NCBI Taxonomy" id="1265445"/>
    <lineage>
        <taxon>Bacteria</taxon>
        <taxon>Pseudomonadati</taxon>
        <taxon>Bacteroidota</taxon>
        <taxon>Flavobacteriia</taxon>
        <taxon>Flavobacteriales</taxon>
        <taxon>Weeksellaceae</taxon>
        <taxon>Chryseobacterium group</taxon>
        <taxon>Chryseobacterium</taxon>
    </lineage>
</organism>
<name>A0ABY7QQN4_9FLAO</name>
<keyword evidence="2" id="KW-1185">Reference proteome</keyword>